<name>A0A6L8KG78_9BURK</name>
<protein>
    <submittedName>
        <fullName evidence="1">TIGR04255 family protein</fullName>
    </submittedName>
</protein>
<dbReference type="NCBIfam" id="TIGR04255">
    <property type="entry name" value="sporadTIGR04255"/>
    <property type="match status" value="1"/>
</dbReference>
<evidence type="ECO:0000313" key="2">
    <source>
        <dbReference type="Proteomes" id="UP000479335"/>
    </source>
</evidence>
<dbReference type="EMBL" id="WWCN01000012">
    <property type="protein sequence ID" value="MYM24834.1"/>
    <property type="molecule type" value="Genomic_DNA"/>
</dbReference>
<evidence type="ECO:0000313" key="1">
    <source>
        <dbReference type="EMBL" id="MYM24834.1"/>
    </source>
</evidence>
<dbReference type="Proteomes" id="UP000479335">
    <property type="component" value="Unassembled WGS sequence"/>
</dbReference>
<accession>A0A6L8KG78</accession>
<sequence length="256" mass="28797">MPATQMCYGRDFLTAVVIKVDFPTTPLTLTEEKNPFLDKVSERFPHLSAAPLREMMFNFADGVSDVVHRDFGFAWTALKSPGGTVSLALGHDALTLTYGPSDYVGFDAFFEEFSFILDALVDNFGMRHFTRVGLRYVNEIRLPGRALDWAGIIDERLVSATLAPALNGGRLLRSMHQVCEQHDEDQVLLNYGLVNPDYPAPLVQRHFILDIDSFRQSVITVDETKNCIKRLNNLCTDTFENSIGSDLRSLMEPENE</sequence>
<dbReference type="AlphaFoldDB" id="A0A6L8KG78"/>
<gene>
    <name evidence="1" type="ORF">GTP46_19545</name>
</gene>
<dbReference type="RefSeq" id="WP_161008285.1">
    <property type="nucleotide sequence ID" value="NZ_WWCN01000012.1"/>
</dbReference>
<proteinExistence type="predicted"/>
<reference evidence="1 2" key="1">
    <citation type="submission" date="2019-12" db="EMBL/GenBank/DDBJ databases">
        <title>Novel species isolated from a subtropical stream in China.</title>
        <authorList>
            <person name="Lu H."/>
        </authorList>
    </citation>
    <scope>NUCLEOTIDE SEQUENCE [LARGE SCALE GENOMIC DNA]</scope>
    <source>
        <strain evidence="1 2">FT135W</strain>
    </source>
</reference>
<comment type="caution">
    <text evidence="1">The sequence shown here is derived from an EMBL/GenBank/DDBJ whole genome shotgun (WGS) entry which is preliminary data.</text>
</comment>
<keyword evidence="2" id="KW-1185">Reference proteome</keyword>
<dbReference type="InterPro" id="IPR026349">
    <property type="entry name" value="CHP04255"/>
</dbReference>
<organism evidence="1 2">
    <name type="scientific">Duganella flavida</name>
    <dbReference type="NCBI Taxonomy" id="2692175"/>
    <lineage>
        <taxon>Bacteria</taxon>
        <taxon>Pseudomonadati</taxon>
        <taxon>Pseudomonadota</taxon>
        <taxon>Betaproteobacteria</taxon>
        <taxon>Burkholderiales</taxon>
        <taxon>Oxalobacteraceae</taxon>
        <taxon>Telluria group</taxon>
        <taxon>Duganella</taxon>
    </lineage>
</organism>